<evidence type="ECO:0000313" key="4">
    <source>
        <dbReference type="Proteomes" id="UP000240811"/>
    </source>
</evidence>
<dbReference type="EMBL" id="PSQJ01000002">
    <property type="protein sequence ID" value="PTL86842.1"/>
    <property type="molecule type" value="Genomic_DNA"/>
</dbReference>
<evidence type="ECO:0000256" key="1">
    <source>
        <dbReference type="ARBA" id="ARBA00008007"/>
    </source>
</evidence>
<dbReference type="Proteomes" id="UP000240811">
    <property type="component" value="Unassembled WGS sequence"/>
</dbReference>
<evidence type="ECO:0000313" key="3">
    <source>
        <dbReference type="EMBL" id="PTL86842.1"/>
    </source>
</evidence>
<dbReference type="Gene3D" id="3.40.50.2020">
    <property type="match status" value="1"/>
</dbReference>
<gene>
    <name evidence="3" type="ORF">C4617_02050</name>
</gene>
<comment type="similarity">
    <text evidence="1">Belongs to the ComF/GntX family.</text>
</comment>
<dbReference type="PANTHER" id="PTHR47505:SF1">
    <property type="entry name" value="DNA UTILIZATION PROTEIN YHGH"/>
    <property type="match status" value="1"/>
</dbReference>
<name>A0A2T4VYI4_9HYPH</name>
<dbReference type="SUPFAM" id="SSF53271">
    <property type="entry name" value="PRTase-like"/>
    <property type="match status" value="1"/>
</dbReference>
<accession>A0A2T4VYI4</accession>
<feature type="domain" description="Phosphoribosyltransferase" evidence="2">
    <location>
        <begin position="166"/>
        <end position="210"/>
    </location>
</feature>
<reference evidence="4" key="1">
    <citation type="submission" date="2018-02" db="EMBL/GenBank/DDBJ databases">
        <title>Genome sequence of Candidatus Liberibacter europaeus.</title>
        <authorList>
            <person name="Frampton R.A."/>
            <person name="Thompson S.M."/>
            <person name="David C."/>
            <person name="Addison S.M."/>
            <person name="Smith G.R."/>
        </authorList>
    </citation>
    <scope>NUCLEOTIDE SEQUENCE [LARGE SCALE GENOMIC DNA]</scope>
</reference>
<dbReference type="PANTHER" id="PTHR47505">
    <property type="entry name" value="DNA UTILIZATION PROTEIN YHGH"/>
    <property type="match status" value="1"/>
</dbReference>
<proteinExistence type="inferred from homology"/>
<dbReference type="InterPro" id="IPR051910">
    <property type="entry name" value="ComF/GntX_DNA_util-trans"/>
</dbReference>
<dbReference type="InterPro" id="IPR000836">
    <property type="entry name" value="PRTase_dom"/>
</dbReference>
<dbReference type="Pfam" id="PF00156">
    <property type="entry name" value="Pribosyltran"/>
    <property type="match status" value="1"/>
</dbReference>
<evidence type="ECO:0000259" key="2">
    <source>
        <dbReference type="Pfam" id="PF00156"/>
    </source>
</evidence>
<dbReference type="InterPro" id="IPR029057">
    <property type="entry name" value="PRTase-like"/>
</dbReference>
<protein>
    <submittedName>
        <fullName evidence="3">ComF family protein</fullName>
    </submittedName>
</protein>
<sequence>MVDRYFCLCADCWSKIYFIPPPVQYLASNEEIANINEDNLFGSDSNLTQIRSVAVYCGMSCVLVRLLKYHDRIDLAIMMSKWMFRIGNDLVTDSDVIIAIPLHRFRLMRRQYNQSAELARLIAYYGDKTFLSGILIRSRNTKPQVDLSLSARKKNLYNAFSVPEDFVKYISGLKVLLVDDVYTTGATTRAATIALKKAGAISVRILTFARSLDYKH</sequence>
<organism evidence="3 4">
    <name type="scientific">Candidatus Liberibacter europaeus</name>
    <dbReference type="NCBI Taxonomy" id="744859"/>
    <lineage>
        <taxon>Bacteria</taxon>
        <taxon>Pseudomonadati</taxon>
        <taxon>Pseudomonadota</taxon>
        <taxon>Alphaproteobacteria</taxon>
        <taxon>Hyphomicrobiales</taxon>
        <taxon>Rhizobiaceae</taxon>
        <taxon>Liberibacter</taxon>
    </lineage>
</organism>
<dbReference type="AlphaFoldDB" id="A0A2T4VYI4"/>
<comment type="caution">
    <text evidence="3">The sequence shown here is derived from an EMBL/GenBank/DDBJ whole genome shotgun (WGS) entry which is preliminary data.</text>
</comment>